<evidence type="ECO:0000256" key="5">
    <source>
        <dbReference type="ARBA" id="ARBA00022664"/>
    </source>
</evidence>
<name>V7PEK9_PLAYE</name>
<dbReference type="AlphaFoldDB" id="V7PEK9"/>
<gene>
    <name evidence="9" type="ORF">YYC_04347</name>
</gene>
<evidence type="ECO:0000256" key="3">
    <source>
        <dbReference type="ARBA" id="ARBA00018615"/>
    </source>
</evidence>
<evidence type="ECO:0000256" key="1">
    <source>
        <dbReference type="ARBA" id="ARBA00004496"/>
    </source>
</evidence>
<dbReference type="GO" id="GO:0005681">
    <property type="term" value="C:spliceosomal complex"/>
    <property type="evidence" value="ECO:0007669"/>
    <property type="project" value="UniProtKB-KW"/>
</dbReference>
<reference evidence="9 10" key="1">
    <citation type="submission" date="2013-11" db="EMBL/GenBank/DDBJ databases">
        <title>The Genome Sequence of Plasmodium yoelii 17X.</title>
        <authorList>
            <consortium name="The Broad Institute Genomics Platform"/>
            <consortium name="The Broad Institute Genome Sequencing Center for Infectious Disease"/>
            <person name="Neafsey D."/>
            <person name="Adams J."/>
            <person name="Walker B."/>
            <person name="Young S.K."/>
            <person name="Zeng Q."/>
            <person name="Gargeya S."/>
            <person name="Fitzgerald M."/>
            <person name="Haas B."/>
            <person name="Abouelleil A."/>
            <person name="Alvarado L."/>
            <person name="Chapman S.B."/>
            <person name="Gainer-Dewar J."/>
            <person name="Goldberg J."/>
            <person name="Griggs A."/>
            <person name="Gujja S."/>
            <person name="Hansen M."/>
            <person name="Howarth C."/>
            <person name="Imamovic A."/>
            <person name="Ireland A."/>
            <person name="Larimer J."/>
            <person name="McCowan C."/>
            <person name="Murphy C."/>
            <person name="Pearson M."/>
            <person name="Poon T.W."/>
            <person name="Priest M."/>
            <person name="Roberts A."/>
            <person name="Saif S."/>
            <person name="Shea T."/>
            <person name="Sykes S."/>
            <person name="Wortman J."/>
            <person name="Nusbaum C."/>
            <person name="Birren B."/>
        </authorList>
    </citation>
    <scope>NUCLEOTIDE SEQUENCE [LARGE SCALE GENOMIC DNA]</scope>
    <source>
        <strain evidence="9 10">17X</strain>
    </source>
</reference>
<dbReference type="PANTHER" id="PTHR11805">
    <property type="entry name" value="CYSTEINE-RICH PDZ-BINDING PROTEIN"/>
    <property type="match status" value="1"/>
</dbReference>
<dbReference type="Proteomes" id="UP000018538">
    <property type="component" value="Unassembled WGS sequence"/>
</dbReference>
<dbReference type="GO" id="GO:0008380">
    <property type="term" value="P:RNA splicing"/>
    <property type="evidence" value="ECO:0007669"/>
    <property type="project" value="UniProtKB-KW"/>
</dbReference>
<keyword evidence="7" id="KW-0508">mRNA splicing</keyword>
<dbReference type="EMBL" id="KI635795">
    <property type="protein sequence ID" value="ETB57455.1"/>
    <property type="molecule type" value="Genomic_DNA"/>
</dbReference>
<evidence type="ECO:0000256" key="2">
    <source>
        <dbReference type="ARBA" id="ARBA00009021"/>
    </source>
</evidence>
<dbReference type="InterPro" id="IPR019367">
    <property type="entry name" value="PDZ-binding_CRIPT"/>
</dbReference>
<dbReference type="GO" id="GO:0006397">
    <property type="term" value="P:mRNA processing"/>
    <property type="evidence" value="ECO:0007669"/>
    <property type="project" value="UniProtKB-KW"/>
</dbReference>
<keyword evidence="10" id="KW-1185">Reference proteome</keyword>
<evidence type="ECO:0000256" key="6">
    <source>
        <dbReference type="ARBA" id="ARBA00022728"/>
    </source>
</evidence>
<protein>
    <recommendedName>
        <fullName evidence="3">Cysteine-rich PDZ-binding protein</fullName>
    </recommendedName>
    <alternativeName>
        <fullName evidence="8">Cysteine-rich interactor of PDZ three</fullName>
    </alternativeName>
</protein>
<dbReference type="OrthoDB" id="147332at2759"/>
<evidence type="ECO:0000256" key="8">
    <source>
        <dbReference type="ARBA" id="ARBA00032518"/>
    </source>
</evidence>
<accession>V7PEK9</accession>
<evidence type="ECO:0000313" key="9">
    <source>
        <dbReference type="EMBL" id="ETB57455.1"/>
    </source>
</evidence>
<dbReference type="GO" id="GO:0031122">
    <property type="term" value="P:cytoplasmic microtubule organization"/>
    <property type="evidence" value="ECO:0007669"/>
    <property type="project" value="TreeGrafter"/>
</dbReference>
<keyword evidence="4" id="KW-0963">Cytoplasm</keyword>
<evidence type="ECO:0000256" key="4">
    <source>
        <dbReference type="ARBA" id="ARBA00022490"/>
    </source>
</evidence>
<dbReference type="GO" id="GO:0005737">
    <property type="term" value="C:cytoplasm"/>
    <property type="evidence" value="ECO:0007669"/>
    <property type="project" value="UniProtKB-SubCell"/>
</dbReference>
<dbReference type="GO" id="GO:0008017">
    <property type="term" value="F:microtubule binding"/>
    <property type="evidence" value="ECO:0007669"/>
    <property type="project" value="TreeGrafter"/>
</dbReference>
<dbReference type="PANTHER" id="PTHR11805:SF1">
    <property type="entry name" value="CYSTEINE-RICH PDZ-BINDING PROTEIN"/>
    <property type="match status" value="1"/>
</dbReference>
<keyword evidence="5" id="KW-0507">mRNA processing</keyword>
<keyword evidence="6" id="KW-0747">Spliceosome</keyword>
<sequence length="150" mass="17481">MGVFFFFVCKNNIYKTILNLINERIYKHTHNVVTLNKTTIYIFILTTIYNKSYKLIVQKKMPCEKCEKKLKKLPTPDVKNSSNRSTSTNKLLEYRHNKQKFNPKSRKCKKCNSQLHQDGKYCSVCSYKLGKCQMCGKTITDVSSSNMSIV</sequence>
<proteinExistence type="inferred from homology"/>
<organism evidence="9 10">
    <name type="scientific">Plasmodium yoelii 17X</name>
    <dbReference type="NCBI Taxonomy" id="1323249"/>
    <lineage>
        <taxon>Eukaryota</taxon>
        <taxon>Sar</taxon>
        <taxon>Alveolata</taxon>
        <taxon>Apicomplexa</taxon>
        <taxon>Aconoidasida</taxon>
        <taxon>Haemosporida</taxon>
        <taxon>Plasmodiidae</taxon>
        <taxon>Plasmodium</taxon>
        <taxon>Plasmodium (Vinckeia)</taxon>
    </lineage>
</organism>
<dbReference type="Pfam" id="PF10235">
    <property type="entry name" value="Cript"/>
    <property type="match status" value="1"/>
</dbReference>
<comment type="similarity">
    <text evidence="2">Belongs to the CRIPT family.</text>
</comment>
<evidence type="ECO:0000313" key="10">
    <source>
        <dbReference type="Proteomes" id="UP000018538"/>
    </source>
</evidence>
<evidence type="ECO:0000256" key="7">
    <source>
        <dbReference type="ARBA" id="ARBA00023187"/>
    </source>
</evidence>
<comment type="subcellular location">
    <subcellularLocation>
        <location evidence="1">Cytoplasm</location>
    </subcellularLocation>
</comment>